<protein>
    <submittedName>
        <fullName evidence="9">Putative chromatin assembly factor 1 subunit c</fullName>
    </submittedName>
</protein>
<dbReference type="Gene3D" id="2.130.10.10">
    <property type="entry name" value="YVTN repeat-like/Quinoprotein amine dehydrogenase"/>
    <property type="match status" value="1"/>
</dbReference>
<dbReference type="SMART" id="SM00320">
    <property type="entry name" value="WD40"/>
    <property type="match status" value="6"/>
</dbReference>
<dbReference type="InterPro" id="IPR036322">
    <property type="entry name" value="WD40_repeat_dom_sf"/>
</dbReference>
<dbReference type="InterPro" id="IPR015943">
    <property type="entry name" value="WD40/YVTN_repeat-like_dom_sf"/>
</dbReference>
<comment type="subcellular location">
    <subcellularLocation>
        <location evidence="1">Nucleus</location>
    </subcellularLocation>
</comment>
<feature type="compositionally biased region" description="Acidic residues" evidence="7">
    <location>
        <begin position="1"/>
        <end position="19"/>
    </location>
</feature>
<dbReference type="InterPro" id="IPR022052">
    <property type="entry name" value="Histone-bd_RBBP4-like_N"/>
</dbReference>
<feature type="region of interest" description="Disordered" evidence="7">
    <location>
        <begin position="1"/>
        <end position="20"/>
    </location>
</feature>
<dbReference type="AlphaFoldDB" id="A0A0G2EJR0"/>
<evidence type="ECO:0000259" key="8">
    <source>
        <dbReference type="Pfam" id="PF12265"/>
    </source>
</evidence>
<evidence type="ECO:0000256" key="5">
    <source>
        <dbReference type="ARBA" id="ARBA00023242"/>
    </source>
</evidence>
<feature type="repeat" description="WD" evidence="6">
    <location>
        <begin position="185"/>
        <end position="227"/>
    </location>
</feature>
<dbReference type="OrthoDB" id="427795at2759"/>
<organism evidence="9 10">
    <name type="scientific">Phaeomoniella chlamydospora</name>
    <name type="common">Phaeoacremonium chlamydosporum</name>
    <dbReference type="NCBI Taxonomy" id="158046"/>
    <lineage>
        <taxon>Eukaryota</taxon>
        <taxon>Fungi</taxon>
        <taxon>Dikarya</taxon>
        <taxon>Ascomycota</taxon>
        <taxon>Pezizomycotina</taxon>
        <taxon>Eurotiomycetes</taxon>
        <taxon>Chaetothyriomycetidae</taxon>
        <taxon>Phaeomoniellales</taxon>
        <taxon>Phaeomoniellaceae</taxon>
        <taxon>Phaeomoniella</taxon>
    </lineage>
</organism>
<accession>A0A0G2EJR0</accession>
<dbReference type="PRINTS" id="PR00320">
    <property type="entry name" value="GPROTEINBRPT"/>
</dbReference>
<dbReference type="PROSITE" id="PS50082">
    <property type="entry name" value="WD_REPEATS_2"/>
    <property type="match status" value="4"/>
</dbReference>
<evidence type="ECO:0000256" key="4">
    <source>
        <dbReference type="ARBA" id="ARBA00022853"/>
    </source>
</evidence>
<reference evidence="9 10" key="1">
    <citation type="submission" date="2015-05" db="EMBL/GenBank/DDBJ databases">
        <title>Distinctive expansion of gene families associated with plant cell wall degradation and secondary metabolism in the genomes of grapevine trunk pathogens.</title>
        <authorList>
            <person name="Lawrence D.P."/>
            <person name="Travadon R."/>
            <person name="Rolshausen P.E."/>
            <person name="Baumgartner K."/>
        </authorList>
    </citation>
    <scope>NUCLEOTIDE SEQUENCE [LARGE SCALE GENOMIC DNA]</scope>
    <source>
        <strain evidence="9">UCRPC4</strain>
    </source>
</reference>
<keyword evidence="10" id="KW-1185">Reference proteome</keyword>
<feature type="repeat" description="WD" evidence="6">
    <location>
        <begin position="383"/>
        <end position="417"/>
    </location>
</feature>
<dbReference type="SUPFAM" id="SSF50978">
    <property type="entry name" value="WD40 repeat-like"/>
    <property type="match status" value="1"/>
</dbReference>
<keyword evidence="3" id="KW-0677">Repeat</keyword>
<dbReference type="Proteomes" id="UP000053317">
    <property type="component" value="Unassembled WGS sequence"/>
</dbReference>
<comment type="caution">
    <text evidence="9">The sequence shown here is derived from an EMBL/GenBank/DDBJ whole genome shotgun (WGS) entry which is preliminary data.</text>
</comment>
<dbReference type="EMBL" id="LCWF01000075">
    <property type="protein sequence ID" value="KKY22614.1"/>
    <property type="molecule type" value="Genomic_DNA"/>
</dbReference>
<dbReference type="GO" id="GO:0005634">
    <property type="term" value="C:nucleus"/>
    <property type="evidence" value="ECO:0007669"/>
    <property type="project" value="UniProtKB-SubCell"/>
</dbReference>
<keyword evidence="5" id="KW-0539">Nucleus</keyword>
<dbReference type="Pfam" id="PF12265">
    <property type="entry name" value="CAF1C_H4-bd"/>
    <property type="match status" value="1"/>
</dbReference>
<evidence type="ECO:0000256" key="2">
    <source>
        <dbReference type="ARBA" id="ARBA00022574"/>
    </source>
</evidence>
<sequence length="436" mass="49117">MADRDDDLSDGRDQEDEETEQKIINEEYKTWKKNAPFLYDMILSTALDWPTLTTQWLPDKQSLLDKPYSTHRLLIGTHTSGDADNYLQIAHVQLPNKKIADVDDFNEETGEIGGYGGGPSRKPEFDVKFHIVQKINHKGEVNKARYQPQNPNIIATMCTDGRVMVFDRTKHSSVPTGIVNPQIELDGHTQEGFGLSWSPHETGKLVTGAEDQTVRLWDITEFQRSNKLLKPKKTYTHHTSIVNDVQYHPLHSALIGTVSDDLTLQILDTRSPETNRAAASTANQHRDAINAISFHPRQEILLATGSADKTIGIFDIRNLKNKVHALEGHNESVTSLEWHPTEDSILGSASYDRRIIFWDLSRVGEEQSPEDAEDGAPELLFMHGGHTNRISDFSWNKNDPWVVCSAAEDNLIQIWKVADAIVGQDLDDVPTDELEQ</sequence>
<evidence type="ECO:0000256" key="3">
    <source>
        <dbReference type="ARBA" id="ARBA00022737"/>
    </source>
</evidence>
<dbReference type="InterPro" id="IPR050459">
    <property type="entry name" value="WD_repeat_RBAP46/RBAP48/MSI1"/>
</dbReference>
<dbReference type="PROSITE" id="PS50294">
    <property type="entry name" value="WD_REPEATS_REGION"/>
    <property type="match status" value="3"/>
</dbReference>
<dbReference type="InterPro" id="IPR019775">
    <property type="entry name" value="WD40_repeat_CS"/>
</dbReference>
<evidence type="ECO:0000256" key="7">
    <source>
        <dbReference type="SAM" id="MobiDB-lite"/>
    </source>
</evidence>
<feature type="repeat" description="WD" evidence="6">
    <location>
        <begin position="326"/>
        <end position="368"/>
    </location>
</feature>
<feature type="repeat" description="WD" evidence="6">
    <location>
        <begin position="282"/>
        <end position="318"/>
    </location>
</feature>
<dbReference type="PROSITE" id="PS00678">
    <property type="entry name" value="WD_REPEATS_1"/>
    <property type="match status" value="2"/>
</dbReference>
<name>A0A0G2EJR0_PHACM</name>
<dbReference type="InterPro" id="IPR001680">
    <property type="entry name" value="WD40_rpt"/>
</dbReference>
<feature type="domain" description="Histone-binding protein RBBP4-like N-terminal" evidence="8">
    <location>
        <begin position="26"/>
        <end position="96"/>
    </location>
</feature>
<keyword evidence="2 6" id="KW-0853">WD repeat</keyword>
<dbReference type="GO" id="GO:0006325">
    <property type="term" value="P:chromatin organization"/>
    <property type="evidence" value="ECO:0007669"/>
    <property type="project" value="UniProtKB-KW"/>
</dbReference>
<evidence type="ECO:0000313" key="10">
    <source>
        <dbReference type="Proteomes" id="UP000053317"/>
    </source>
</evidence>
<proteinExistence type="predicted"/>
<gene>
    <name evidence="9" type="ORF">UCRPC4_g03231</name>
</gene>
<dbReference type="PANTHER" id="PTHR22850">
    <property type="entry name" value="WD40 REPEAT FAMILY"/>
    <property type="match status" value="1"/>
</dbReference>
<evidence type="ECO:0000256" key="1">
    <source>
        <dbReference type="ARBA" id="ARBA00004123"/>
    </source>
</evidence>
<evidence type="ECO:0000256" key="6">
    <source>
        <dbReference type="PROSITE-ProRule" id="PRU00221"/>
    </source>
</evidence>
<dbReference type="InterPro" id="IPR020472">
    <property type="entry name" value="WD40_PAC1"/>
</dbReference>
<evidence type="ECO:0000313" key="9">
    <source>
        <dbReference type="EMBL" id="KKY22614.1"/>
    </source>
</evidence>
<keyword evidence="4" id="KW-0156">Chromatin regulator</keyword>
<reference evidence="9 10" key="2">
    <citation type="submission" date="2015-05" db="EMBL/GenBank/DDBJ databases">
        <authorList>
            <person name="Morales-Cruz A."/>
            <person name="Amrine K.C."/>
            <person name="Cantu D."/>
        </authorList>
    </citation>
    <scope>NUCLEOTIDE SEQUENCE [LARGE SCALE GENOMIC DNA]</scope>
    <source>
        <strain evidence="9">UCRPC4</strain>
    </source>
</reference>
<dbReference type="Pfam" id="PF00400">
    <property type="entry name" value="WD40"/>
    <property type="match status" value="5"/>
</dbReference>